<proteinExistence type="predicted"/>
<comment type="caution">
    <text evidence="3">The sequence shown here is derived from an EMBL/GenBank/DDBJ whole genome shotgun (WGS) entry which is preliminary data.</text>
</comment>
<evidence type="ECO:0000256" key="2">
    <source>
        <dbReference type="SAM" id="MobiDB-lite"/>
    </source>
</evidence>
<accession>A0A2S6BWX5</accession>
<evidence type="ECO:0000256" key="1">
    <source>
        <dbReference type="SAM" id="Coils"/>
    </source>
</evidence>
<feature type="region of interest" description="Disordered" evidence="2">
    <location>
        <begin position="86"/>
        <end position="112"/>
    </location>
</feature>
<organism evidence="3 4">
    <name type="scientific">Cercospora berteroae</name>
    <dbReference type="NCBI Taxonomy" id="357750"/>
    <lineage>
        <taxon>Eukaryota</taxon>
        <taxon>Fungi</taxon>
        <taxon>Dikarya</taxon>
        <taxon>Ascomycota</taxon>
        <taxon>Pezizomycotina</taxon>
        <taxon>Dothideomycetes</taxon>
        <taxon>Dothideomycetidae</taxon>
        <taxon>Mycosphaerellales</taxon>
        <taxon>Mycosphaerellaceae</taxon>
        <taxon>Cercospora</taxon>
    </lineage>
</organism>
<keyword evidence="4" id="KW-1185">Reference proteome</keyword>
<sequence length="564" mass="63194">MDFNQFVITTVQPDAKATMRGSQGQKPRKKKRLEGAPASGALSREHHFSATDDLPGRLTQAVEGSPHSDEVDAWAEVQAMSADDTVDAANVPPSTGAIPSVESDESMNGSRMLDPTTASREYMRIGGDLYEIWKPGDKDGNEFTDWYGRTPKVPVEQRWRIFQSDIGRISWRDGNVPPKFVYLDDRAAQQVLASDIPKAKICKFWQHDFGQPCNIRRHRRHIGRPAVKDEKAEGNAKYHFAQHGGKGQDVYYFSGDSEWKPVHYRIPVEVAKPPEPEVVQPKRKYDDILDAEPNRRAHGHNQYTPKDMLVKFGAPSFAKPVEKHHKLPPLPKPHQKTRGTENPIFVEKRLIGDMAQIAREAVRKDVQKALREASVEDLRAALRSREAVQGTGAADTDDSAVARSSSSPPVKPAAAIRGTSASRSSSPSVPQVEETPIEVPRELSYIERRDLENRMAAQVVRGIQNQDDVQAMAKSLSTAKVKVGQLEKGNALLKQQLQAAEHKVGKWERIAEDKEQELADLREDQEASGQEIVELKRKKTLLELSVDRKEAELQKLQQQQKRSH</sequence>
<dbReference type="AlphaFoldDB" id="A0A2S6BWX5"/>
<keyword evidence="1" id="KW-0175">Coiled coil</keyword>
<protein>
    <submittedName>
        <fullName evidence="3">Uncharacterized protein</fullName>
    </submittedName>
</protein>
<dbReference type="OrthoDB" id="3650389at2759"/>
<dbReference type="Proteomes" id="UP000237631">
    <property type="component" value="Unassembled WGS sequence"/>
</dbReference>
<feature type="region of interest" description="Disordered" evidence="2">
    <location>
        <begin position="385"/>
        <end position="436"/>
    </location>
</feature>
<reference evidence="4" key="1">
    <citation type="journal article" date="2017" name="bioRxiv">
        <title>Conservation of a gene cluster reveals novel cercosporin biosynthetic mechanisms and extends production to the genus Colletotrichum.</title>
        <authorList>
            <person name="de Jonge R."/>
            <person name="Ebert M.K."/>
            <person name="Huitt-Roehl C.R."/>
            <person name="Pal P."/>
            <person name="Suttle J.C."/>
            <person name="Spanner R.E."/>
            <person name="Neubauer J.D."/>
            <person name="Jurick W.M.II."/>
            <person name="Stott K.A."/>
            <person name="Secor G.A."/>
            <person name="Thomma B.P.H.J."/>
            <person name="Van de Peer Y."/>
            <person name="Townsend C.A."/>
            <person name="Bolton M.D."/>
        </authorList>
    </citation>
    <scope>NUCLEOTIDE SEQUENCE [LARGE SCALE GENOMIC DNA]</scope>
    <source>
        <strain evidence="4">CBS538.71</strain>
    </source>
</reference>
<evidence type="ECO:0000313" key="3">
    <source>
        <dbReference type="EMBL" id="PPJ52004.1"/>
    </source>
</evidence>
<feature type="coiled-coil region" evidence="1">
    <location>
        <begin position="483"/>
        <end position="559"/>
    </location>
</feature>
<dbReference type="EMBL" id="PNEN01001726">
    <property type="protein sequence ID" value="PPJ52004.1"/>
    <property type="molecule type" value="Genomic_DNA"/>
</dbReference>
<evidence type="ECO:0000313" key="4">
    <source>
        <dbReference type="Proteomes" id="UP000237631"/>
    </source>
</evidence>
<feature type="region of interest" description="Disordered" evidence="2">
    <location>
        <begin position="8"/>
        <end position="54"/>
    </location>
</feature>
<gene>
    <name evidence="3" type="ORF">CBER1_09641</name>
</gene>
<name>A0A2S6BWX5_9PEZI</name>
<feature type="compositionally biased region" description="Low complexity" evidence="2">
    <location>
        <begin position="399"/>
        <end position="428"/>
    </location>
</feature>